<dbReference type="PANTHER" id="PTHR47791:SF3">
    <property type="entry name" value="MEIOTICALLY UP-REGULATED GENE 191 PROTEIN"/>
    <property type="match status" value="1"/>
</dbReference>
<accession>A0A9W8JW00</accession>
<dbReference type="Pfam" id="PF03663">
    <property type="entry name" value="Glyco_hydro_76"/>
    <property type="match status" value="1"/>
</dbReference>
<dbReference type="GO" id="GO:0005975">
    <property type="term" value="P:carbohydrate metabolic process"/>
    <property type="evidence" value="ECO:0007669"/>
    <property type="project" value="InterPro"/>
</dbReference>
<proteinExistence type="predicted"/>
<evidence type="ECO:0000313" key="2">
    <source>
        <dbReference type="Proteomes" id="UP001148786"/>
    </source>
</evidence>
<keyword evidence="2" id="KW-1185">Reference proteome</keyword>
<name>A0A9W8JW00_9AGAR</name>
<dbReference type="EMBL" id="JANKHO010001055">
    <property type="protein sequence ID" value="KAJ3504091.1"/>
    <property type="molecule type" value="Genomic_DNA"/>
</dbReference>
<reference evidence="1" key="1">
    <citation type="submission" date="2022-07" db="EMBL/GenBank/DDBJ databases">
        <title>Genome Sequence of Agrocybe chaxingu.</title>
        <authorList>
            <person name="Buettner E."/>
        </authorList>
    </citation>
    <scope>NUCLEOTIDE SEQUENCE</scope>
    <source>
        <strain evidence="1">MP-N11</strain>
    </source>
</reference>
<dbReference type="Proteomes" id="UP001148786">
    <property type="component" value="Unassembled WGS sequence"/>
</dbReference>
<dbReference type="PANTHER" id="PTHR47791">
    <property type="entry name" value="MEIOTICALLY UP-REGULATED GENE 191 PROTEIN"/>
    <property type="match status" value="1"/>
</dbReference>
<comment type="caution">
    <text evidence="1">The sequence shown here is derived from an EMBL/GenBank/DDBJ whole genome shotgun (WGS) entry which is preliminary data.</text>
</comment>
<dbReference type="Gene3D" id="1.50.10.20">
    <property type="match status" value="1"/>
</dbReference>
<organism evidence="1 2">
    <name type="scientific">Agrocybe chaxingu</name>
    <dbReference type="NCBI Taxonomy" id="84603"/>
    <lineage>
        <taxon>Eukaryota</taxon>
        <taxon>Fungi</taxon>
        <taxon>Dikarya</taxon>
        <taxon>Basidiomycota</taxon>
        <taxon>Agaricomycotina</taxon>
        <taxon>Agaricomycetes</taxon>
        <taxon>Agaricomycetidae</taxon>
        <taxon>Agaricales</taxon>
        <taxon>Agaricineae</taxon>
        <taxon>Strophariaceae</taxon>
        <taxon>Agrocybe</taxon>
    </lineage>
</organism>
<evidence type="ECO:0000313" key="1">
    <source>
        <dbReference type="EMBL" id="KAJ3504091.1"/>
    </source>
</evidence>
<dbReference type="OrthoDB" id="9984024at2759"/>
<dbReference type="SUPFAM" id="SSF48208">
    <property type="entry name" value="Six-hairpin glycosidases"/>
    <property type="match status" value="1"/>
</dbReference>
<protein>
    <submittedName>
        <fullName evidence="1">Uncharacterized protein</fullName>
    </submittedName>
</protein>
<dbReference type="InterPro" id="IPR008928">
    <property type="entry name" value="6-hairpin_glycosidase_sf"/>
</dbReference>
<sequence length="186" mass="20570">MTKCTPDLHNSARLYSLSTYLWGATKDEKYRTAAIQSARWMESLNINANNIVLDTVHANDCSRSPANWIFTYNSGKYVEGLSVLTDITGDTHWRNLMVKIIAAAVKSAPWQAIFIRGLAEVYTRSSSTGNLRPLLRSYIDVQFNALLDLAANGSTYSSTWRGPPQAFTTWGQLAALDVFASAIVAN</sequence>
<gene>
    <name evidence="1" type="ORF">NLJ89_g8119</name>
</gene>
<dbReference type="AlphaFoldDB" id="A0A9W8JW00"/>
<dbReference type="InterPro" id="IPR005198">
    <property type="entry name" value="Glyco_hydro_76"/>
</dbReference>
<dbReference type="InterPro" id="IPR053169">
    <property type="entry name" value="MUG_Protein"/>
</dbReference>